<comment type="caution">
    <text evidence="1">The sequence shown here is derived from an EMBL/GenBank/DDBJ whole genome shotgun (WGS) entry which is preliminary data.</text>
</comment>
<reference evidence="1" key="1">
    <citation type="submission" date="2019-07" db="EMBL/GenBank/DDBJ databases">
        <title>Hyphodiscus hymeniophilus genome sequencing and assembly.</title>
        <authorList>
            <person name="Kramer G."/>
            <person name="Nodwell J."/>
        </authorList>
    </citation>
    <scope>NUCLEOTIDE SEQUENCE</scope>
    <source>
        <strain evidence="1">ATCC 34498</strain>
    </source>
</reference>
<dbReference type="EMBL" id="VNKQ01000016">
    <property type="protein sequence ID" value="KAG0646367.1"/>
    <property type="molecule type" value="Genomic_DNA"/>
</dbReference>
<evidence type="ECO:0000313" key="1">
    <source>
        <dbReference type="EMBL" id="KAG0646367.1"/>
    </source>
</evidence>
<organism evidence="1 2">
    <name type="scientific">Hyphodiscus hymeniophilus</name>
    <dbReference type="NCBI Taxonomy" id="353542"/>
    <lineage>
        <taxon>Eukaryota</taxon>
        <taxon>Fungi</taxon>
        <taxon>Dikarya</taxon>
        <taxon>Ascomycota</taxon>
        <taxon>Pezizomycotina</taxon>
        <taxon>Leotiomycetes</taxon>
        <taxon>Helotiales</taxon>
        <taxon>Hyphodiscaceae</taxon>
        <taxon>Hyphodiscus</taxon>
    </lineage>
</organism>
<dbReference type="Proteomes" id="UP000785200">
    <property type="component" value="Unassembled WGS sequence"/>
</dbReference>
<dbReference type="AlphaFoldDB" id="A0A9P6VEG0"/>
<protein>
    <submittedName>
        <fullName evidence="1">Methyltransferase tdiE</fullName>
    </submittedName>
</protein>
<dbReference type="OrthoDB" id="2013972at2759"/>
<name>A0A9P6VEG0_9HELO</name>
<keyword evidence="1" id="KW-0489">Methyltransferase</keyword>
<keyword evidence="2" id="KW-1185">Reference proteome</keyword>
<keyword evidence="1" id="KW-0808">Transferase</keyword>
<accession>A0A9P6VEG0</accession>
<sequence length="104" mass="12012">MFEASKVLQRPLNSAKFCKDLLISTGFVGVVETQYKWPMNRWPKDPKYKELGMWAHENISAGLQGLSLALFTRGLGWSVDELEVLLADVRKDMKNPRIHSYWPM</sequence>
<dbReference type="GO" id="GO:0008168">
    <property type="term" value="F:methyltransferase activity"/>
    <property type="evidence" value="ECO:0007669"/>
    <property type="project" value="UniProtKB-KW"/>
</dbReference>
<dbReference type="GO" id="GO:0032259">
    <property type="term" value="P:methylation"/>
    <property type="evidence" value="ECO:0007669"/>
    <property type="project" value="UniProtKB-KW"/>
</dbReference>
<gene>
    <name evidence="1" type="ORF">D0Z07_8442</name>
</gene>
<dbReference type="InterPro" id="IPR029063">
    <property type="entry name" value="SAM-dependent_MTases_sf"/>
</dbReference>
<dbReference type="SUPFAM" id="SSF53335">
    <property type="entry name" value="S-adenosyl-L-methionine-dependent methyltransferases"/>
    <property type="match status" value="1"/>
</dbReference>
<proteinExistence type="predicted"/>
<evidence type="ECO:0000313" key="2">
    <source>
        <dbReference type="Proteomes" id="UP000785200"/>
    </source>
</evidence>